<dbReference type="RefSeq" id="WP_394849692.1">
    <property type="nucleotide sequence ID" value="NZ_CP089982.1"/>
</dbReference>
<evidence type="ECO:0000313" key="2">
    <source>
        <dbReference type="EMBL" id="WXA99062.1"/>
    </source>
</evidence>
<protein>
    <submittedName>
        <fullName evidence="2">ATP-binding protein</fullName>
    </submittedName>
</protein>
<dbReference type="EMBL" id="CP089982">
    <property type="protein sequence ID" value="WXA99062.1"/>
    <property type="molecule type" value="Genomic_DNA"/>
</dbReference>
<organism evidence="2 3">
    <name type="scientific">Pendulispora brunnea</name>
    <dbReference type="NCBI Taxonomy" id="2905690"/>
    <lineage>
        <taxon>Bacteria</taxon>
        <taxon>Pseudomonadati</taxon>
        <taxon>Myxococcota</taxon>
        <taxon>Myxococcia</taxon>
        <taxon>Myxococcales</taxon>
        <taxon>Sorangiineae</taxon>
        <taxon>Pendulisporaceae</taxon>
        <taxon>Pendulispora</taxon>
    </lineage>
</organism>
<accession>A0ABZ2KK64</accession>
<sequence length="382" mass="42207">MSESDVLDFKSAQYLFSGATEDQKSELVKDILAFANAWKTDDAYIVIGAKENPGGRATLTGVSSHLDDARIQELVNSKTNHPVAFEYVALTFEGVSIAIIRIRRTQQRPIFLRKKFGRLEPNAVYLRRGSSTATAAPDEIARMGAAALSTTQEPILEIDLARYPEQQIHGKVARLTSTVTSIQTIPSPRSRAVHPDRQRLLDSMPQHARVLRASREKLERSARRDPWPPPDPKQVAEYRKKTALLSGLVFRVHNAGRVLVSDARIIMAFAQSPGLSIVDEIPAEPRGGIHQISSVLARSRNAPTTTVRETLQSWEVTADIGKIQPNATSWSAPFWLGSTSPCDLSVTAQVLGDNISTRTEVTLQFEIYVNEESLTIEVDDSD</sequence>
<dbReference type="Proteomes" id="UP001379533">
    <property type="component" value="Chromosome"/>
</dbReference>
<dbReference type="InterPro" id="IPR007421">
    <property type="entry name" value="Schlafen_AlbA_2_dom"/>
</dbReference>
<evidence type="ECO:0000313" key="3">
    <source>
        <dbReference type="Proteomes" id="UP001379533"/>
    </source>
</evidence>
<proteinExistence type="predicted"/>
<name>A0ABZ2KK64_9BACT</name>
<dbReference type="Pfam" id="PF04326">
    <property type="entry name" value="SLFN_AlbA_2"/>
    <property type="match status" value="1"/>
</dbReference>
<keyword evidence="2" id="KW-0547">Nucleotide-binding</keyword>
<evidence type="ECO:0000259" key="1">
    <source>
        <dbReference type="Pfam" id="PF04326"/>
    </source>
</evidence>
<reference evidence="2 3" key="1">
    <citation type="submission" date="2021-12" db="EMBL/GenBank/DDBJ databases">
        <title>Discovery of the Pendulisporaceae a myxobacterial family with distinct sporulation behavior and unique specialized metabolism.</title>
        <authorList>
            <person name="Garcia R."/>
            <person name="Popoff A."/>
            <person name="Bader C.D."/>
            <person name="Loehr J."/>
            <person name="Walesch S."/>
            <person name="Walt C."/>
            <person name="Boldt J."/>
            <person name="Bunk B."/>
            <person name="Haeckl F.J.F.P.J."/>
            <person name="Gunesch A.P."/>
            <person name="Birkelbach J."/>
            <person name="Nuebel U."/>
            <person name="Pietschmann T."/>
            <person name="Bach T."/>
            <person name="Mueller R."/>
        </authorList>
    </citation>
    <scope>NUCLEOTIDE SEQUENCE [LARGE SCALE GENOMIC DNA]</scope>
    <source>
        <strain evidence="2 3">MSr12523</strain>
    </source>
</reference>
<dbReference type="InterPro" id="IPR038461">
    <property type="entry name" value="Schlafen_AlbA_2_dom_sf"/>
</dbReference>
<dbReference type="Gene3D" id="3.30.950.30">
    <property type="entry name" value="Schlafen, AAA domain"/>
    <property type="match status" value="1"/>
</dbReference>
<feature type="domain" description="Schlafen AlbA-2" evidence="1">
    <location>
        <begin position="3"/>
        <end position="133"/>
    </location>
</feature>
<keyword evidence="2" id="KW-0067">ATP-binding</keyword>
<gene>
    <name evidence="2" type="ORF">LZC95_19845</name>
</gene>
<keyword evidence="3" id="KW-1185">Reference proteome</keyword>
<dbReference type="GO" id="GO:0005524">
    <property type="term" value="F:ATP binding"/>
    <property type="evidence" value="ECO:0007669"/>
    <property type="project" value="UniProtKB-KW"/>
</dbReference>